<protein>
    <submittedName>
        <fullName evidence="1">Uncharacterized protein</fullName>
    </submittedName>
</protein>
<sequence>MPNSRGFFGCISSDGVVYVADGHDKTKNALRSAYAYDIAASSTTPSKQAARAPGTAAAAEQAARALYCRLLNENGLV</sequence>
<dbReference type="PANTHER" id="PTHR46407">
    <property type="entry name" value="OS02G0208700 PROTEIN"/>
    <property type="match status" value="1"/>
</dbReference>
<dbReference type="STRING" id="40149.A0A0E0EL45"/>
<keyword evidence="2" id="KW-1185">Reference proteome</keyword>
<reference evidence="1" key="1">
    <citation type="submission" date="2015-04" db="UniProtKB">
        <authorList>
            <consortium name="EnsemblPlants"/>
        </authorList>
    </citation>
    <scope>IDENTIFICATION</scope>
</reference>
<dbReference type="Gramene" id="OMERI08G11190.1">
    <property type="protein sequence ID" value="OMERI08G11190.1"/>
    <property type="gene ID" value="OMERI08G11190"/>
</dbReference>
<dbReference type="SUPFAM" id="SSF117281">
    <property type="entry name" value="Kelch motif"/>
    <property type="match status" value="1"/>
</dbReference>
<evidence type="ECO:0000313" key="1">
    <source>
        <dbReference type="EnsemblPlants" id="OMERI08G11190.1"/>
    </source>
</evidence>
<proteinExistence type="predicted"/>
<dbReference type="InterPro" id="IPR015915">
    <property type="entry name" value="Kelch-typ_b-propeller"/>
</dbReference>
<dbReference type="Proteomes" id="UP000008021">
    <property type="component" value="Chromosome 8"/>
</dbReference>
<accession>A0A0E0EL45</accession>
<dbReference type="HOGENOM" id="CLU_2642276_0_0_1"/>
<name>A0A0E0EL45_9ORYZ</name>
<reference evidence="1" key="2">
    <citation type="submission" date="2018-05" db="EMBL/GenBank/DDBJ databases">
        <title>OmerRS3 (Oryza meridionalis Reference Sequence Version 3).</title>
        <authorList>
            <person name="Zhang J."/>
            <person name="Kudrna D."/>
            <person name="Lee S."/>
            <person name="Talag J."/>
            <person name="Welchert J."/>
            <person name="Wing R.A."/>
        </authorList>
    </citation>
    <scope>NUCLEOTIDE SEQUENCE [LARGE SCALE GENOMIC DNA]</scope>
    <source>
        <strain evidence="1">cv. OR44</strain>
    </source>
</reference>
<dbReference type="AlphaFoldDB" id="A0A0E0EL45"/>
<dbReference type="GO" id="GO:2000762">
    <property type="term" value="P:regulation of phenylpropanoid metabolic process"/>
    <property type="evidence" value="ECO:0007669"/>
    <property type="project" value="InterPro"/>
</dbReference>
<evidence type="ECO:0000313" key="2">
    <source>
        <dbReference type="Proteomes" id="UP000008021"/>
    </source>
</evidence>
<dbReference type="Gene3D" id="2.120.10.80">
    <property type="entry name" value="Kelch-type beta propeller"/>
    <property type="match status" value="1"/>
</dbReference>
<organism evidence="1">
    <name type="scientific">Oryza meridionalis</name>
    <dbReference type="NCBI Taxonomy" id="40149"/>
    <lineage>
        <taxon>Eukaryota</taxon>
        <taxon>Viridiplantae</taxon>
        <taxon>Streptophyta</taxon>
        <taxon>Embryophyta</taxon>
        <taxon>Tracheophyta</taxon>
        <taxon>Spermatophyta</taxon>
        <taxon>Magnoliopsida</taxon>
        <taxon>Liliopsida</taxon>
        <taxon>Poales</taxon>
        <taxon>Poaceae</taxon>
        <taxon>BOP clade</taxon>
        <taxon>Oryzoideae</taxon>
        <taxon>Oryzeae</taxon>
        <taxon>Oryzinae</taxon>
        <taxon>Oryza</taxon>
    </lineage>
</organism>
<dbReference type="GO" id="GO:0005829">
    <property type="term" value="C:cytosol"/>
    <property type="evidence" value="ECO:0007669"/>
    <property type="project" value="TreeGrafter"/>
</dbReference>
<dbReference type="GO" id="GO:0080037">
    <property type="term" value="P:negative regulation of cytokinin-activated signaling pathway"/>
    <property type="evidence" value="ECO:0007669"/>
    <property type="project" value="InterPro"/>
</dbReference>
<dbReference type="EnsemblPlants" id="OMERI08G11190.1">
    <property type="protein sequence ID" value="OMERI08G11190.1"/>
    <property type="gene ID" value="OMERI08G11190"/>
</dbReference>
<dbReference type="InterPro" id="IPR044595">
    <property type="entry name" value="KMD1-4"/>
</dbReference>
<dbReference type="PANTHER" id="PTHR46407:SF21">
    <property type="entry name" value="F-BOX_KELCH-REPEAT PROTEIN SKIP20"/>
    <property type="match status" value="1"/>
</dbReference>